<dbReference type="Pfam" id="PF00037">
    <property type="entry name" value="Fer4"/>
    <property type="match status" value="2"/>
</dbReference>
<dbReference type="PIRSF" id="PIRSF000371">
    <property type="entry name" value="PFL_act_enz"/>
    <property type="match status" value="1"/>
</dbReference>
<dbReference type="PROSITE" id="PS01087">
    <property type="entry name" value="RADICAL_ACTIVATING"/>
    <property type="match status" value="1"/>
</dbReference>
<dbReference type="PROSITE" id="PS51918">
    <property type="entry name" value="RADICAL_SAM"/>
    <property type="match status" value="1"/>
</dbReference>
<dbReference type="GO" id="GO:0016491">
    <property type="term" value="F:oxidoreductase activity"/>
    <property type="evidence" value="ECO:0007669"/>
    <property type="project" value="UniProtKB-KW"/>
</dbReference>
<dbReference type="Gene3D" id="3.30.70.20">
    <property type="match status" value="1"/>
</dbReference>
<evidence type="ECO:0000259" key="11">
    <source>
        <dbReference type="PROSITE" id="PS51918"/>
    </source>
</evidence>
<evidence type="ECO:0000256" key="9">
    <source>
        <dbReference type="ARBA" id="ARBA00047365"/>
    </source>
</evidence>
<dbReference type="Proteomes" id="UP000199337">
    <property type="component" value="Unassembled WGS sequence"/>
</dbReference>
<keyword evidence="12" id="KW-0456">Lyase</keyword>
<keyword evidence="5" id="KW-0479">Metal-binding</keyword>
<dbReference type="AlphaFoldDB" id="A0A1I2RWG9"/>
<dbReference type="InterPro" id="IPR034457">
    <property type="entry name" value="Organic_radical-activating"/>
</dbReference>
<dbReference type="InterPro" id="IPR001989">
    <property type="entry name" value="Radical_activat_CS"/>
</dbReference>
<accession>A0A1I2RWG9</accession>
<dbReference type="GO" id="GO:0051539">
    <property type="term" value="F:4 iron, 4 sulfur cluster binding"/>
    <property type="evidence" value="ECO:0007669"/>
    <property type="project" value="UniProtKB-KW"/>
</dbReference>
<dbReference type="InterPro" id="IPR040074">
    <property type="entry name" value="BssD/PflA/YjjW"/>
</dbReference>
<protein>
    <submittedName>
        <fullName evidence="12">Pyruvate formate lyase activating enzyme</fullName>
    </submittedName>
</protein>
<feature type="domain" description="Radical SAM core" evidence="11">
    <location>
        <begin position="15"/>
        <end position="292"/>
    </location>
</feature>
<evidence type="ECO:0000256" key="6">
    <source>
        <dbReference type="ARBA" id="ARBA00023002"/>
    </source>
</evidence>
<dbReference type="SUPFAM" id="SSF54862">
    <property type="entry name" value="4Fe-4S ferredoxins"/>
    <property type="match status" value="1"/>
</dbReference>
<dbReference type="PROSITE" id="PS51379">
    <property type="entry name" value="4FE4S_FER_2"/>
    <property type="match status" value="2"/>
</dbReference>
<reference evidence="13" key="1">
    <citation type="submission" date="2016-10" db="EMBL/GenBank/DDBJ databases">
        <authorList>
            <person name="Varghese N."/>
            <person name="Submissions S."/>
        </authorList>
    </citation>
    <scope>NUCLEOTIDE SEQUENCE [LARGE SCALE GENOMIC DNA]</scope>
    <source>
        <strain evidence="13">DSM 17038</strain>
    </source>
</reference>
<dbReference type="InterPro" id="IPR017896">
    <property type="entry name" value="4Fe4S_Fe-S-bd"/>
</dbReference>
<organism evidence="12 13">
    <name type="scientific">Desulfotruncus arcticus DSM 17038</name>
    <dbReference type="NCBI Taxonomy" id="1121424"/>
    <lineage>
        <taxon>Bacteria</taxon>
        <taxon>Bacillati</taxon>
        <taxon>Bacillota</taxon>
        <taxon>Clostridia</taxon>
        <taxon>Eubacteriales</taxon>
        <taxon>Desulfallaceae</taxon>
        <taxon>Desulfotruncus</taxon>
    </lineage>
</organism>
<dbReference type="Gene3D" id="3.20.20.70">
    <property type="entry name" value="Aldolase class I"/>
    <property type="match status" value="1"/>
</dbReference>
<comment type="catalytic activity">
    <reaction evidence="9">
        <text>glycyl-[protein] + reduced [flavodoxin] + S-adenosyl-L-methionine = glycin-2-yl radical-[protein] + semiquinone [flavodoxin] + 5'-deoxyadenosine + L-methionine + H(+)</text>
        <dbReference type="Rhea" id="RHEA:61976"/>
        <dbReference type="Rhea" id="RHEA-COMP:10622"/>
        <dbReference type="Rhea" id="RHEA-COMP:14480"/>
        <dbReference type="Rhea" id="RHEA-COMP:15993"/>
        <dbReference type="Rhea" id="RHEA-COMP:15994"/>
        <dbReference type="ChEBI" id="CHEBI:15378"/>
        <dbReference type="ChEBI" id="CHEBI:17319"/>
        <dbReference type="ChEBI" id="CHEBI:29947"/>
        <dbReference type="ChEBI" id="CHEBI:32722"/>
        <dbReference type="ChEBI" id="CHEBI:57618"/>
        <dbReference type="ChEBI" id="CHEBI:57844"/>
        <dbReference type="ChEBI" id="CHEBI:59789"/>
        <dbReference type="ChEBI" id="CHEBI:140311"/>
    </reaction>
</comment>
<dbReference type="EMBL" id="FOOX01000005">
    <property type="protein sequence ID" value="SFG44902.1"/>
    <property type="molecule type" value="Genomic_DNA"/>
</dbReference>
<dbReference type="SFLD" id="SFLDG01066">
    <property type="entry name" value="organic_radical-activating_enz"/>
    <property type="match status" value="1"/>
</dbReference>
<dbReference type="PROSITE" id="PS00198">
    <property type="entry name" value="4FE4S_FER_1"/>
    <property type="match status" value="1"/>
</dbReference>
<keyword evidence="3" id="KW-0004">4Fe-4S</keyword>
<dbReference type="NCBIfam" id="TIGR02494">
    <property type="entry name" value="PFLE_PFLC"/>
    <property type="match status" value="1"/>
</dbReference>
<evidence type="ECO:0000256" key="7">
    <source>
        <dbReference type="ARBA" id="ARBA00023004"/>
    </source>
</evidence>
<evidence type="ECO:0000256" key="4">
    <source>
        <dbReference type="ARBA" id="ARBA00022691"/>
    </source>
</evidence>
<dbReference type="GO" id="GO:0016829">
    <property type="term" value="F:lyase activity"/>
    <property type="evidence" value="ECO:0007669"/>
    <property type="project" value="UniProtKB-KW"/>
</dbReference>
<proteinExistence type="inferred from homology"/>
<dbReference type="InterPro" id="IPR007197">
    <property type="entry name" value="rSAM"/>
</dbReference>
<evidence type="ECO:0000256" key="5">
    <source>
        <dbReference type="ARBA" id="ARBA00022723"/>
    </source>
</evidence>
<dbReference type="InterPro" id="IPR012839">
    <property type="entry name" value="Organic_radical_activase"/>
</dbReference>
<evidence type="ECO:0000256" key="1">
    <source>
        <dbReference type="ARBA" id="ARBA00001966"/>
    </source>
</evidence>
<evidence type="ECO:0000259" key="10">
    <source>
        <dbReference type="PROSITE" id="PS51379"/>
    </source>
</evidence>
<dbReference type="SFLD" id="SFLDS00029">
    <property type="entry name" value="Radical_SAM"/>
    <property type="match status" value="1"/>
</dbReference>
<comment type="cofactor">
    <cofactor evidence="1">
        <name>[4Fe-4S] cluster</name>
        <dbReference type="ChEBI" id="CHEBI:49883"/>
    </cofactor>
</comment>
<feature type="domain" description="4Fe-4S ferredoxin-type" evidence="10">
    <location>
        <begin position="46"/>
        <end position="71"/>
    </location>
</feature>
<dbReference type="GO" id="GO:0046872">
    <property type="term" value="F:metal ion binding"/>
    <property type="evidence" value="ECO:0007669"/>
    <property type="project" value="UniProtKB-KW"/>
</dbReference>
<comment type="similarity">
    <text evidence="2">Belongs to the organic radical-activating enzymes family.</text>
</comment>
<evidence type="ECO:0000256" key="3">
    <source>
        <dbReference type="ARBA" id="ARBA00022485"/>
    </source>
</evidence>
<keyword evidence="6" id="KW-0560">Oxidoreductase</keyword>
<gene>
    <name evidence="12" type="ORF">SAMN05660649_01655</name>
</gene>
<dbReference type="InterPro" id="IPR013785">
    <property type="entry name" value="Aldolase_TIM"/>
</dbReference>
<keyword evidence="7" id="KW-0408">Iron</keyword>
<dbReference type="OrthoDB" id="9782387at2"/>
<evidence type="ECO:0000256" key="8">
    <source>
        <dbReference type="ARBA" id="ARBA00023014"/>
    </source>
</evidence>
<dbReference type="InterPro" id="IPR017900">
    <property type="entry name" value="4Fe4S_Fe_S_CS"/>
</dbReference>
<keyword evidence="8" id="KW-0411">Iron-sulfur</keyword>
<keyword evidence="13" id="KW-1185">Reference proteome</keyword>
<dbReference type="SFLD" id="SFLDG01118">
    <property type="entry name" value="activating_enzymes__group_2"/>
    <property type="match status" value="1"/>
</dbReference>
<evidence type="ECO:0000313" key="13">
    <source>
        <dbReference type="Proteomes" id="UP000199337"/>
    </source>
</evidence>
<dbReference type="RefSeq" id="WP_092470550.1">
    <property type="nucleotide sequence ID" value="NZ_FOOX01000005.1"/>
</dbReference>
<feature type="domain" description="4Fe-4S ferredoxin-type" evidence="10">
    <location>
        <begin position="75"/>
        <end position="105"/>
    </location>
</feature>
<dbReference type="STRING" id="341036.SAMN05660649_01655"/>
<keyword evidence="4" id="KW-0949">S-adenosyl-L-methionine</keyword>
<dbReference type="SUPFAM" id="SSF102114">
    <property type="entry name" value="Radical SAM enzymes"/>
    <property type="match status" value="1"/>
</dbReference>
<evidence type="ECO:0000313" key="12">
    <source>
        <dbReference type="EMBL" id="SFG44902.1"/>
    </source>
</evidence>
<sequence length="300" mass="33776">MTTALVNNIQKYSIHDGPGIRSTVFLKGCPLLCAWCHNPESQVFQPEIVWYGEKCIGCMSCAEACPHQALKGREQGIVIDMERCVRCGICADVCPTLAMERLGKEMTVEQVLAEVGKDTVFYEQSRGGVTLSGGEPLCHKEFAVEFLKRCRERGYHTTVDTSGFVPEHVFDAVLPYTNLFLYDIKHLDDDVHRKYTKVPVALIQRNLRHIVEKGANVWIRVPLVPTVNDAPEHIRRIGALMRDLGSTEIYLLPYHKMAEAKYHRLRLPYTISHIAVPAAEQLQELAEILSRQGLNVHIGG</sequence>
<dbReference type="InterPro" id="IPR058240">
    <property type="entry name" value="rSAM_sf"/>
</dbReference>
<keyword evidence="12" id="KW-0670">Pyruvate</keyword>
<dbReference type="Pfam" id="PF04055">
    <property type="entry name" value="Radical_SAM"/>
    <property type="match status" value="1"/>
</dbReference>
<name>A0A1I2RWG9_9FIRM</name>
<dbReference type="PANTHER" id="PTHR30352:SF4">
    <property type="entry name" value="PYRUVATE FORMATE-LYASE 2-ACTIVATING ENZYME"/>
    <property type="match status" value="1"/>
</dbReference>
<evidence type="ECO:0000256" key="2">
    <source>
        <dbReference type="ARBA" id="ARBA00009777"/>
    </source>
</evidence>
<dbReference type="PANTHER" id="PTHR30352">
    <property type="entry name" value="PYRUVATE FORMATE-LYASE-ACTIVATING ENZYME"/>
    <property type="match status" value="1"/>
</dbReference>